<evidence type="ECO:0000313" key="10">
    <source>
        <dbReference type="EMBL" id="EON91202.1"/>
    </source>
</evidence>
<evidence type="ECO:0000313" key="11">
    <source>
        <dbReference type="Proteomes" id="UP000016540"/>
    </source>
</evidence>
<accession>R8AY69</accession>
<dbReference type="GO" id="GO:0005576">
    <property type="term" value="C:extracellular region"/>
    <property type="evidence" value="ECO:0007669"/>
    <property type="project" value="TreeGrafter"/>
</dbReference>
<feature type="binding site" evidence="4">
    <location>
        <position position="626"/>
    </location>
    <ligand>
        <name>Zn(2+)</name>
        <dbReference type="ChEBI" id="CHEBI:29105"/>
    </ligand>
</feature>
<comment type="cofactor">
    <cofactor evidence="4">
        <name>Zn(2+)</name>
        <dbReference type="ChEBI" id="CHEBI:29105"/>
    </cofactor>
    <text evidence="4">Binds 1 zinc ion per subunit.</text>
</comment>
<feature type="binding site" evidence="4">
    <location>
        <position position="203"/>
    </location>
    <ligand>
        <name>Zn(2+)</name>
        <dbReference type="ChEBI" id="CHEBI:29105"/>
    </ligand>
</feature>
<dbReference type="eggNOG" id="ENOG502Z84X">
    <property type="taxonomic scope" value="Bacteria"/>
</dbReference>
<evidence type="ECO:0000256" key="7">
    <source>
        <dbReference type="SAM" id="SignalP"/>
    </source>
</evidence>
<feature type="binding site" evidence="4">
    <location>
        <position position="589"/>
    </location>
    <ligand>
        <name>Zn(2+)</name>
        <dbReference type="ChEBI" id="CHEBI:29105"/>
    </ligand>
</feature>
<dbReference type="GO" id="GO:0042759">
    <property type="term" value="P:long-chain fatty acid biosynthetic process"/>
    <property type="evidence" value="ECO:0007669"/>
    <property type="project" value="TreeGrafter"/>
</dbReference>
<keyword evidence="5" id="KW-0746">Sphingolipid metabolism</keyword>
<dbReference type="RefSeq" id="WP_012139136.1">
    <property type="nucleotide sequence ID" value="NZ_KE007327.1"/>
</dbReference>
<dbReference type="GO" id="GO:0017040">
    <property type="term" value="F:N-acylsphingosine amidohydrolase activity"/>
    <property type="evidence" value="ECO:0007669"/>
    <property type="project" value="UniProtKB-UniRule"/>
</dbReference>
<feature type="chain" id="PRO_5004462339" description="Neutral ceramidase" evidence="7">
    <location>
        <begin position="25"/>
        <end position="828"/>
    </location>
</feature>
<dbReference type="HOGENOM" id="CLU_011300_2_0_6"/>
<dbReference type="GO" id="GO:0016020">
    <property type="term" value="C:membrane"/>
    <property type="evidence" value="ECO:0007669"/>
    <property type="project" value="GOC"/>
</dbReference>
<dbReference type="InterPro" id="IPR031331">
    <property type="entry name" value="NEUT/ALK_ceramidase_C"/>
</dbReference>
<dbReference type="InterPro" id="IPR031329">
    <property type="entry name" value="NEUT/ALK_ceramidase_N"/>
</dbReference>
<dbReference type="EMBL" id="ASAD01000018">
    <property type="protein sequence ID" value="EON91202.1"/>
    <property type="molecule type" value="Genomic_DNA"/>
</dbReference>
<evidence type="ECO:0000256" key="6">
    <source>
        <dbReference type="SAM" id="MobiDB-lite"/>
    </source>
</evidence>
<dbReference type="Gene3D" id="2.60.40.2300">
    <property type="entry name" value="Neutral/alkaline non-lysosomal ceramidase, C-terminal domain"/>
    <property type="match status" value="1"/>
</dbReference>
<keyword evidence="7" id="KW-0732">Signal</keyword>
<dbReference type="PANTHER" id="PTHR12670:SF1">
    <property type="entry name" value="NEUTRAL CERAMIDASE"/>
    <property type="match status" value="1"/>
</dbReference>
<evidence type="ECO:0000256" key="3">
    <source>
        <dbReference type="PIRSR" id="PIRSR606823-1"/>
    </source>
</evidence>
<evidence type="ECO:0000256" key="4">
    <source>
        <dbReference type="PIRSR" id="PIRSR606823-2"/>
    </source>
</evidence>
<keyword evidence="11" id="KW-1185">Reference proteome</keyword>
<dbReference type="AlphaFoldDB" id="R8AY69"/>
<gene>
    <name evidence="10" type="ORF">MARLIPOL_14920</name>
</gene>
<evidence type="ECO:0000256" key="2">
    <source>
        <dbReference type="ARBA" id="ARBA00022801"/>
    </source>
</evidence>
<keyword evidence="4" id="KW-0862">Zinc</keyword>
<feature type="region of interest" description="Disordered" evidence="6">
    <location>
        <begin position="33"/>
        <end position="59"/>
    </location>
</feature>
<dbReference type="PROSITE" id="PS51257">
    <property type="entry name" value="PROKAR_LIPOPROTEIN"/>
    <property type="match status" value="1"/>
</dbReference>
<evidence type="ECO:0000259" key="8">
    <source>
        <dbReference type="Pfam" id="PF04734"/>
    </source>
</evidence>
<dbReference type="EC" id="3.5.1.23" evidence="5"/>
<feature type="active site" description="Nucleophile" evidence="3">
    <location>
        <position position="375"/>
    </location>
</feature>
<keyword evidence="2 5" id="KW-0378">Hydrolase</keyword>
<feature type="binding site" evidence="4">
    <location>
        <position position="322"/>
    </location>
    <ligand>
        <name>Zn(2+)</name>
        <dbReference type="ChEBI" id="CHEBI:29105"/>
    </ligand>
</feature>
<name>R8AY69_9GAMM</name>
<dbReference type="GO" id="GO:0046514">
    <property type="term" value="P:ceramide catabolic process"/>
    <property type="evidence" value="ECO:0007669"/>
    <property type="project" value="InterPro"/>
</dbReference>
<dbReference type="GO" id="GO:0046872">
    <property type="term" value="F:metal ion binding"/>
    <property type="evidence" value="ECO:0007669"/>
    <property type="project" value="UniProtKB-KW"/>
</dbReference>
<comment type="similarity">
    <text evidence="1 5">Belongs to the neutral ceramidase family.</text>
</comment>
<protein>
    <recommendedName>
        <fullName evidence="5">Neutral ceramidase</fullName>
        <ecNumber evidence="5">3.5.1.23</ecNumber>
    </recommendedName>
</protein>
<feature type="domain" description="Neutral/alkaline non-lysosomal ceramidase N-terminal" evidence="8">
    <location>
        <begin position="109"/>
        <end position="654"/>
    </location>
</feature>
<dbReference type="PATRIC" id="fig|1318628.3.peg.2983"/>
<dbReference type="GO" id="GO:0046512">
    <property type="term" value="P:sphingosine biosynthetic process"/>
    <property type="evidence" value="ECO:0007669"/>
    <property type="project" value="TreeGrafter"/>
</dbReference>
<comment type="catalytic activity">
    <reaction evidence="5">
        <text>an N-acylsphing-4-enine + H2O = sphing-4-enine + a fatty acid</text>
        <dbReference type="Rhea" id="RHEA:20856"/>
        <dbReference type="ChEBI" id="CHEBI:15377"/>
        <dbReference type="ChEBI" id="CHEBI:28868"/>
        <dbReference type="ChEBI" id="CHEBI:52639"/>
        <dbReference type="ChEBI" id="CHEBI:57756"/>
        <dbReference type="EC" id="3.5.1.23"/>
    </reaction>
</comment>
<organism evidence="10 11">
    <name type="scientific">Marinobacter lipolyticus SM19</name>
    <dbReference type="NCBI Taxonomy" id="1318628"/>
    <lineage>
        <taxon>Bacteria</taxon>
        <taxon>Pseudomonadati</taxon>
        <taxon>Pseudomonadota</taxon>
        <taxon>Gammaproteobacteria</taxon>
        <taxon>Pseudomonadales</taxon>
        <taxon>Marinobacteraceae</taxon>
        <taxon>Marinobacter</taxon>
    </lineage>
</organism>
<evidence type="ECO:0000256" key="1">
    <source>
        <dbReference type="ARBA" id="ARBA00009835"/>
    </source>
</evidence>
<dbReference type="STRING" id="1318628.MARLIPOL_14920"/>
<dbReference type="Pfam" id="PF17048">
    <property type="entry name" value="Ceramidse_alk_C"/>
    <property type="match status" value="1"/>
</dbReference>
<dbReference type="Pfam" id="PF04734">
    <property type="entry name" value="Ceramidase_alk"/>
    <property type="match status" value="1"/>
</dbReference>
<reference evidence="10 11" key="1">
    <citation type="journal article" date="2013" name="Genome Announc.">
        <title>Draft Genome Sequence of the Moderately Halophilic Bacterium Marinobacter lipolyticus Strain SM19.</title>
        <authorList>
            <person name="Papke R.T."/>
            <person name="de la Haba R.R."/>
            <person name="Infante-Dominguez C."/>
            <person name="Perez D."/>
            <person name="Sanchez-Porro C."/>
            <person name="Lapierre P."/>
            <person name="Ventosa A."/>
        </authorList>
    </citation>
    <scope>NUCLEOTIDE SEQUENCE [LARGE SCALE GENOMIC DNA]</scope>
    <source>
        <strain evidence="10 11">SM19</strain>
    </source>
</reference>
<evidence type="ECO:0000256" key="5">
    <source>
        <dbReference type="RuleBase" id="RU366019"/>
    </source>
</evidence>
<evidence type="ECO:0000259" key="9">
    <source>
        <dbReference type="Pfam" id="PF17048"/>
    </source>
</evidence>
<dbReference type="InterPro" id="IPR038445">
    <property type="entry name" value="NCDase_C_sf"/>
</dbReference>
<keyword evidence="5" id="KW-0443">Lipid metabolism</keyword>
<proteinExistence type="inferred from homology"/>
<dbReference type="PANTHER" id="PTHR12670">
    <property type="entry name" value="CERAMIDASE"/>
    <property type="match status" value="1"/>
</dbReference>
<dbReference type="Proteomes" id="UP000016540">
    <property type="component" value="Unassembled WGS sequence"/>
</dbReference>
<keyword evidence="4" id="KW-0479">Metal-binding</keyword>
<feature type="signal peptide" evidence="7">
    <location>
        <begin position="1"/>
        <end position="24"/>
    </location>
</feature>
<sequence length="828" mass="87994">MNNNNYRFASHCLGLVFASVFLVACGGDQGGRDALSPVNDQQGRGPSDERGASPAPFANPDLAQCVMESPLREVGSGLDAPSVARNETQSANADSSVTADSACAKNRAFRFGTGLSDITGPVALKSGDGWEDTGQVMHGLHTRQYARAFALESPCNGKRVMFVSADIGLMWGSIRNGVLNTLAQNPELAAAYTAENLMLSATHTHNGPAGYAHHEAGNALHLGFDALVYNTIVNGIVDAILRAHQNIEANPQTAPIEMAVGELLNTNINRSRPAYAMNPAHEREQYLNIRGEEVDVVKTVVQLNLSRKSGSPVGVINWFGVHPTVMGPEIPYVSSDVKGFASLGFEEIMATDYRSDPAEDSFVAAFAQADEGDASPNIFINEFPHPDPRRGGGETPVDSNAISGTKQLARALELWQSGQPLTGSVDYRLLHVPMNKVTVTDPEVLSGLEHPPELDVANKQTCNAALGVSFPAGAEDGPGPISEEGLTCSASPDLLSSVAADFAGLTDMALPVNLVSDLLLCTVEQLPLLGMGCHAEKPVLLPTNLGEAADGVPNVLSELIGVTANFEPAIHPLQIFRLGNLALVGLPWEVTTMSARRLREMVLEEMAPVGVDTVVIAGLVNGYTHYLTTREEYASQQYEGASTVFGPWSLAAVTQELKKLADSMARGTVLAVGPELPEVTPVLRRPPYIPSDSPGEQAFGTVLQEAPSVVAPGDEVAVRFQASHPRNDLMLNDSYGYAEQLQEDGSWQVVATDRSPDLLYTWHPQFLPPLATELPYTGASEATVSWKLPRNLAPGTYRLRTKGVANPGGAWEGASGAFEVAGPSATCP</sequence>
<comment type="caution">
    <text evidence="10">The sequence shown here is derived from an EMBL/GenBank/DDBJ whole genome shotgun (WGS) entry which is preliminary data.</text>
</comment>
<dbReference type="InterPro" id="IPR006823">
    <property type="entry name" value="Ceramidase_alk"/>
</dbReference>
<feature type="domain" description="Neutral/alkaline non-lysosomal ceramidase C-terminal" evidence="9">
    <location>
        <begin position="658"/>
        <end position="820"/>
    </location>
</feature>
<dbReference type="OrthoDB" id="6899210at2"/>